<dbReference type="RefSeq" id="WP_191190840.1">
    <property type="nucleotide sequence ID" value="NZ_JACWMY010000011.1"/>
</dbReference>
<dbReference type="Pfam" id="PF08713">
    <property type="entry name" value="DNA_alkylation"/>
    <property type="match status" value="1"/>
</dbReference>
<proteinExistence type="predicted"/>
<dbReference type="SUPFAM" id="SSF48371">
    <property type="entry name" value="ARM repeat"/>
    <property type="match status" value="1"/>
</dbReference>
<dbReference type="PANTHER" id="PTHR41291:SF1">
    <property type="entry name" value="DNA ALKYLATION REPAIR PROTEIN"/>
    <property type="match status" value="1"/>
</dbReference>
<organism evidence="1 2">
    <name type="scientific">Mucilaginibacter pankratovii</name>
    <dbReference type="NCBI Taxonomy" id="2772110"/>
    <lineage>
        <taxon>Bacteria</taxon>
        <taxon>Pseudomonadati</taxon>
        <taxon>Bacteroidota</taxon>
        <taxon>Sphingobacteriia</taxon>
        <taxon>Sphingobacteriales</taxon>
        <taxon>Sphingobacteriaceae</taxon>
        <taxon>Mucilaginibacter</taxon>
    </lineage>
</organism>
<dbReference type="EMBL" id="JACWMY010000011">
    <property type="protein sequence ID" value="MBD1366194.1"/>
    <property type="molecule type" value="Genomic_DNA"/>
</dbReference>
<evidence type="ECO:0000313" key="2">
    <source>
        <dbReference type="Proteomes" id="UP000606600"/>
    </source>
</evidence>
<gene>
    <name evidence="1" type="ORF">IDJ77_20450</name>
</gene>
<accession>A0ABR7WV66</accession>
<comment type="caution">
    <text evidence="1">The sequence shown here is derived from an EMBL/GenBank/DDBJ whole genome shotgun (WGS) entry which is preliminary data.</text>
</comment>
<dbReference type="Proteomes" id="UP000606600">
    <property type="component" value="Unassembled WGS sequence"/>
</dbReference>
<evidence type="ECO:0000313" key="1">
    <source>
        <dbReference type="EMBL" id="MBD1366194.1"/>
    </source>
</evidence>
<keyword evidence="2" id="KW-1185">Reference proteome</keyword>
<name>A0ABR7WV66_9SPHI</name>
<dbReference type="InterPro" id="IPR016024">
    <property type="entry name" value="ARM-type_fold"/>
</dbReference>
<sequence length="235" mass="25624">MNVDEVMAQLQAMGSESIKKILLKHGVKEPFFGVKVEYLKTIQKKVKTDYDLANGLFATGNADAMYLAGLITDDAKMTKADLQKWVELALSNNIGEYTVPWVAAGSRYGFELALEWIDSPEERIAASGWATLANLVTLKPDSELDIDTLKGLLTRVEQTIHSAPNRVRYQMNSFIIATGAYVSALTADALAASAKNGTVMVDMNGTACKVPAAADYIKKARDKNPDAKKKKTVKC</sequence>
<dbReference type="PANTHER" id="PTHR41291">
    <property type="entry name" value="DNA ALKYLATION REPAIR PROTEIN"/>
    <property type="match status" value="1"/>
</dbReference>
<dbReference type="InterPro" id="IPR014825">
    <property type="entry name" value="DNA_alkylation"/>
</dbReference>
<protein>
    <submittedName>
        <fullName evidence="1">DNA alkylation repair protein</fullName>
    </submittedName>
</protein>
<reference evidence="1 2" key="1">
    <citation type="submission" date="2020-09" db="EMBL/GenBank/DDBJ databases">
        <title>Novel species of Mucilaginibacter isolated from a glacier on the Tibetan Plateau.</title>
        <authorList>
            <person name="Liu Q."/>
            <person name="Xin Y.-H."/>
        </authorList>
    </citation>
    <scope>NUCLEOTIDE SEQUENCE [LARGE SCALE GENOMIC DNA]</scope>
    <source>
        <strain evidence="1 2">ZT4R22</strain>
    </source>
</reference>